<dbReference type="EMBL" id="VIXA01000001">
    <property type="protein sequence ID" value="TWG27264.1"/>
    <property type="molecule type" value="Genomic_DNA"/>
</dbReference>
<proteinExistence type="predicted"/>
<feature type="compositionally biased region" description="Basic and acidic residues" evidence="1">
    <location>
        <begin position="393"/>
        <end position="403"/>
    </location>
</feature>
<feature type="compositionally biased region" description="Low complexity" evidence="1">
    <location>
        <begin position="324"/>
        <end position="336"/>
    </location>
</feature>
<dbReference type="OrthoDB" id="3406181at2"/>
<feature type="compositionally biased region" description="Basic and acidic residues" evidence="1">
    <location>
        <begin position="290"/>
        <end position="316"/>
    </location>
</feature>
<feature type="compositionally biased region" description="Low complexity" evidence="1">
    <location>
        <begin position="519"/>
        <end position="529"/>
    </location>
</feature>
<dbReference type="AlphaFoldDB" id="A0A561WTT6"/>
<feature type="compositionally biased region" description="Pro residues" evidence="1">
    <location>
        <begin position="497"/>
        <end position="507"/>
    </location>
</feature>
<name>A0A561WTT6_9ACTN</name>
<keyword evidence="3" id="KW-1185">Reference proteome</keyword>
<protein>
    <submittedName>
        <fullName evidence="2">Uncharacterized protein</fullName>
    </submittedName>
</protein>
<feature type="region of interest" description="Disordered" evidence="1">
    <location>
        <begin position="1"/>
        <end position="567"/>
    </location>
</feature>
<sequence length="567" mass="56538">MPPPRPGPRNWLARRLRDAADAVERWDPAPAAGGSPAGTTPDLPAGPPAQATPGLPEARPQVPSAEATRDVPRRPGQPPEHWLRLVTAHAPGLLRGLDVDPDALPAAGPSTVARDPRGGPADGAGGDRPPARSGTPALPPTGPLRPEMAAGSWPRNPDGSSPRDADPAVSAWRGDPDGGSWPGDRNAAVGTWPGDPDGTEGSWPSDPSTGVGSRPGDPGTGVGSWAGDSGAGLRPGSTTASNRLDGVIGTAGSSSPAAGRLPGVADPSGRPGAAAPDSRPGPPPAHSRPGRPDHHRPGQTDRRVGLSADDLDRSPGRDTPPGPAAWRIRPAIPGPAAGFGGLSHTGSGDTHPHRDAPPSAGPGEPRVGRIDQSGPATGQVPATASVDGTTADGRARTATDPAHRPGTTGADHVGALRFPAPWSVPTGTRAATGHPGPQAGPGAGRARGAYPGDLARTAEQPSGAAATRTGLDSASGSADRWPPARPSNGWPDAVAPTPAPDPWPVLPDGPAGGAGGVPPTGATTTGPAGRWAGDPWPALPDGPAWRPATGDGDGERLRRLDLEQRGA</sequence>
<comment type="caution">
    <text evidence="2">The sequence shown here is derived from an EMBL/GenBank/DDBJ whole genome shotgun (WGS) entry which is preliminary data.</text>
</comment>
<dbReference type="Proteomes" id="UP000319927">
    <property type="component" value="Unassembled WGS sequence"/>
</dbReference>
<organism evidence="2 3">
    <name type="scientific">Micromonospora palomenae</name>
    <dbReference type="NCBI Taxonomy" id="1461247"/>
    <lineage>
        <taxon>Bacteria</taxon>
        <taxon>Bacillati</taxon>
        <taxon>Actinomycetota</taxon>
        <taxon>Actinomycetes</taxon>
        <taxon>Micromonosporales</taxon>
        <taxon>Micromonosporaceae</taxon>
        <taxon>Micromonospora</taxon>
    </lineage>
</organism>
<feature type="compositionally biased region" description="Basic and acidic residues" evidence="1">
    <location>
        <begin position="553"/>
        <end position="567"/>
    </location>
</feature>
<gene>
    <name evidence="2" type="ORF">FHX75_11399</name>
</gene>
<feature type="compositionally biased region" description="Basic and acidic residues" evidence="1">
    <location>
        <begin position="15"/>
        <end position="27"/>
    </location>
</feature>
<dbReference type="RefSeq" id="WP_154936379.1">
    <property type="nucleotide sequence ID" value="NZ_VIXA01000001.1"/>
</dbReference>
<evidence type="ECO:0000256" key="1">
    <source>
        <dbReference type="SAM" id="MobiDB-lite"/>
    </source>
</evidence>
<evidence type="ECO:0000313" key="2">
    <source>
        <dbReference type="EMBL" id="TWG27264.1"/>
    </source>
</evidence>
<reference evidence="2 3" key="1">
    <citation type="submission" date="2019-06" db="EMBL/GenBank/DDBJ databases">
        <title>Sequencing the genomes of 1000 actinobacteria strains.</title>
        <authorList>
            <person name="Klenk H.-P."/>
        </authorList>
    </citation>
    <scope>NUCLEOTIDE SEQUENCE [LARGE SCALE GENOMIC DNA]</scope>
    <source>
        <strain evidence="2 3">DSM 102131</strain>
    </source>
</reference>
<feature type="compositionally biased region" description="Low complexity" evidence="1">
    <location>
        <begin position="28"/>
        <end position="41"/>
    </location>
</feature>
<evidence type="ECO:0000313" key="3">
    <source>
        <dbReference type="Proteomes" id="UP000319927"/>
    </source>
</evidence>
<accession>A0A561WTT6</accession>